<evidence type="ECO:0000256" key="1">
    <source>
        <dbReference type="SAM" id="MobiDB-lite"/>
    </source>
</evidence>
<dbReference type="OrthoDB" id="1750432at2759"/>
<dbReference type="Proteomes" id="UP000054166">
    <property type="component" value="Unassembled WGS sequence"/>
</dbReference>
<evidence type="ECO:0000313" key="2">
    <source>
        <dbReference type="EMBL" id="KIM72473.1"/>
    </source>
</evidence>
<evidence type="ECO:0000313" key="3">
    <source>
        <dbReference type="Proteomes" id="UP000054166"/>
    </source>
</evidence>
<protein>
    <submittedName>
        <fullName evidence="2">Uncharacterized protein</fullName>
    </submittedName>
</protein>
<dbReference type="HOGENOM" id="CLU_472597_0_0_1"/>
<dbReference type="Gene3D" id="2.40.70.10">
    <property type="entry name" value="Acid Proteases"/>
    <property type="match status" value="1"/>
</dbReference>
<dbReference type="EMBL" id="KN833129">
    <property type="protein sequence ID" value="KIM72473.1"/>
    <property type="molecule type" value="Genomic_DNA"/>
</dbReference>
<proteinExistence type="predicted"/>
<feature type="region of interest" description="Disordered" evidence="1">
    <location>
        <begin position="1"/>
        <end position="74"/>
    </location>
</feature>
<feature type="region of interest" description="Disordered" evidence="1">
    <location>
        <begin position="111"/>
        <end position="145"/>
    </location>
</feature>
<dbReference type="CDD" id="cd00303">
    <property type="entry name" value="retropepsin_like"/>
    <property type="match status" value="1"/>
</dbReference>
<dbReference type="AlphaFoldDB" id="A0A0C3AF94"/>
<accession>A0A0C3AF94</accession>
<reference evidence="2 3" key="1">
    <citation type="submission" date="2014-04" db="EMBL/GenBank/DDBJ databases">
        <authorList>
            <consortium name="DOE Joint Genome Institute"/>
            <person name="Kuo A."/>
            <person name="Tarkka M."/>
            <person name="Buscot F."/>
            <person name="Kohler A."/>
            <person name="Nagy L.G."/>
            <person name="Floudas D."/>
            <person name="Copeland A."/>
            <person name="Barry K.W."/>
            <person name="Cichocki N."/>
            <person name="Veneault-Fourrey C."/>
            <person name="LaButti K."/>
            <person name="Lindquist E.A."/>
            <person name="Lipzen A."/>
            <person name="Lundell T."/>
            <person name="Morin E."/>
            <person name="Murat C."/>
            <person name="Sun H."/>
            <person name="Tunlid A."/>
            <person name="Henrissat B."/>
            <person name="Grigoriev I.V."/>
            <person name="Hibbett D.S."/>
            <person name="Martin F."/>
            <person name="Nordberg H.P."/>
            <person name="Cantor M.N."/>
            <person name="Hua S.X."/>
        </authorList>
    </citation>
    <scope>NUCLEOTIDE SEQUENCE [LARGE SCALE GENOMIC DNA]</scope>
    <source>
        <strain evidence="2 3">F 1598</strain>
    </source>
</reference>
<keyword evidence="3" id="KW-1185">Reference proteome</keyword>
<dbReference type="InParanoid" id="A0A0C3AF94"/>
<gene>
    <name evidence="2" type="ORF">PILCRDRAFT_16101</name>
</gene>
<feature type="compositionally biased region" description="Basic and acidic residues" evidence="1">
    <location>
        <begin position="128"/>
        <end position="137"/>
    </location>
</feature>
<feature type="compositionally biased region" description="Low complexity" evidence="1">
    <location>
        <begin position="114"/>
        <end position="125"/>
    </location>
</feature>
<feature type="region of interest" description="Disordered" evidence="1">
    <location>
        <begin position="535"/>
        <end position="577"/>
    </location>
</feature>
<sequence length="577" mass="65574">MGCPQFNAQRLIEDKAEGEEDVQEEHPEDHDDLQDVNSWGGSQYDPEDEGDQFEEEPAEDEGHEEEEDIEQDEVRMSSIEEGEIEDLAIFSCIAEPPIPNIEDVVHHVEGSDFNAGSSTNNNNTAPDPTRKIEREEPPIDGSSNANDSIHSHLFDEDIPIADPVYIKYRDGLVFRVQLNDDWEVLSEILTENARCYICHQCRPTVRQVIFTGQHSGDEYFYLLWTCHTPVKRTRAEADIDDDESAFEISRFFANRIISESSDNNPENFVMVNGDDSDEEGEESDEEEIPDLVEIIEGDKNWHRATSMEVLSPITLAHMDKVPEQQINTEAAIEDHTDSEDEEWREHMAHHHHTPPECPYCHNCHPIIEEVYYMAADGEVFYRDRLICQSDTTTTEASGSNTRLQAMRTVYSSNVRRRTPYQGEQPVRTPQLQATLSAEIEINGVKALALFDTGSTTDSITPEFAFATKAKTFNYGTRVPIGFGGIKDEVYFDLVNIDRYDCIVSTPFMNIHKVCFDFGTRIIKINGQVIPALSSEDEQRRVDKHKLLRSQKHARPPPRETAPLKRRTVPGPLPSTST</sequence>
<feature type="compositionally biased region" description="Basic residues" evidence="1">
    <location>
        <begin position="541"/>
        <end position="555"/>
    </location>
</feature>
<reference evidence="3" key="2">
    <citation type="submission" date="2015-01" db="EMBL/GenBank/DDBJ databases">
        <title>Evolutionary Origins and Diversification of the Mycorrhizal Mutualists.</title>
        <authorList>
            <consortium name="DOE Joint Genome Institute"/>
            <consortium name="Mycorrhizal Genomics Consortium"/>
            <person name="Kohler A."/>
            <person name="Kuo A."/>
            <person name="Nagy L.G."/>
            <person name="Floudas D."/>
            <person name="Copeland A."/>
            <person name="Barry K.W."/>
            <person name="Cichocki N."/>
            <person name="Veneault-Fourrey C."/>
            <person name="LaButti K."/>
            <person name="Lindquist E.A."/>
            <person name="Lipzen A."/>
            <person name="Lundell T."/>
            <person name="Morin E."/>
            <person name="Murat C."/>
            <person name="Riley R."/>
            <person name="Ohm R."/>
            <person name="Sun H."/>
            <person name="Tunlid A."/>
            <person name="Henrissat B."/>
            <person name="Grigoriev I.V."/>
            <person name="Hibbett D.S."/>
            <person name="Martin F."/>
        </authorList>
    </citation>
    <scope>NUCLEOTIDE SEQUENCE [LARGE SCALE GENOMIC DNA]</scope>
    <source>
        <strain evidence="3">F 1598</strain>
    </source>
</reference>
<dbReference type="InterPro" id="IPR021109">
    <property type="entry name" value="Peptidase_aspartic_dom_sf"/>
</dbReference>
<organism evidence="2 3">
    <name type="scientific">Piloderma croceum (strain F 1598)</name>
    <dbReference type="NCBI Taxonomy" id="765440"/>
    <lineage>
        <taxon>Eukaryota</taxon>
        <taxon>Fungi</taxon>
        <taxon>Dikarya</taxon>
        <taxon>Basidiomycota</taxon>
        <taxon>Agaricomycotina</taxon>
        <taxon>Agaricomycetes</taxon>
        <taxon>Agaricomycetidae</taxon>
        <taxon>Atheliales</taxon>
        <taxon>Atheliaceae</taxon>
        <taxon>Piloderma</taxon>
    </lineage>
</organism>
<feature type="compositionally biased region" description="Acidic residues" evidence="1">
    <location>
        <begin position="45"/>
        <end position="71"/>
    </location>
</feature>
<name>A0A0C3AF94_PILCF</name>